<evidence type="ECO:0000313" key="1">
    <source>
        <dbReference type="EMBL" id="GEC14002.1"/>
    </source>
</evidence>
<keyword evidence="2" id="KW-1185">Reference proteome</keyword>
<sequence length="94" mass="10883">MSKTDQLSEVATWVEPESERPFDLQMLDIGDWIQTWEDGVPSHSGILDDSAPALGVVWIRREGLGERKLVHCPTYRLHRTRNNHWELKIFKGEA</sequence>
<dbReference type="EMBL" id="BJNE01000026">
    <property type="protein sequence ID" value="GEC14002.1"/>
    <property type="molecule type" value="Genomic_DNA"/>
</dbReference>
<protein>
    <submittedName>
        <fullName evidence="1">Uncharacterized protein</fullName>
    </submittedName>
</protein>
<organism evidence="1 2">
    <name type="scientific">Glutamicibacter nicotianae</name>
    <name type="common">Arthrobacter nicotianae</name>
    <dbReference type="NCBI Taxonomy" id="37929"/>
    <lineage>
        <taxon>Bacteria</taxon>
        <taxon>Bacillati</taxon>
        <taxon>Actinomycetota</taxon>
        <taxon>Actinomycetes</taxon>
        <taxon>Micrococcales</taxon>
        <taxon>Micrococcaceae</taxon>
        <taxon>Glutamicibacter</taxon>
    </lineage>
</organism>
<reference evidence="1 2" key="1">
    <citation type="submission" date="2019-06" db="EMBL/GenBank/DDBJ databases">
        <title>Whole genome shotgun sequence of Glutamicibacter nicotianae NBRC 14234.</title>
        <authorList>
            <person name="Hosoyama A."/>
            <person name="Uohara A."/>
            <person name="Ohji S."/>
            <person name="Ichikawa N."/>
        </authorList>
    </citation>
    <scope>NUCLEOTIDE SEQUENCE [LARGE SCALE GENOMIC DNA]</scope>
    <source>
        <strain evidence="1 2">NBRC 14234</strain>
    </source>
</reference>
<name>A0ABQ0RQ98_GLUNI</name>
<dbReference type="Proteomes" id="UP000316242">
    <property type="component" value="Unassembled WGS sequence"/>
</dbReference>
<evidence type="ECO:0000313" key="2">
    <source>
        <dbReference type="Proteomes" id="UP000316242"/>
    </source>
</evidence>
<proteinExistence type="predicted"/>
<comment type="caution">
    <text evidence="1">The sequence shown here is derived from an EMBL/GenBank/DDBJ whole genome shotgun (WGS) entry which is preliminary data.</text>
</comment>
<accession>A0ABQ0RQ98</accession>
<gene>
    <name evidence="1" type="ORF">ANI01nite_32050</name>
</gene>